<evidence type="ECO:0000313" key="2">
    <source>
        <dbReference type="Proteomes" id="UP000317734"/>
    </source>
</evidence>
<dbReference type="EMBL" id="MK864265">
    <property type="protein sequence ID" value="QDB74759.1"/>
    <property type="molecule type" value="Genomic_DNA"/>
</dbReference>
<keyword evidence="2" id="KW-1185">Reference proteome</keyword>
<accession>A0A4Y5TZ90</accession>
<name>A0A4Y5TZ90_9CAUD</name>
<dbReference type="Proteomes" id="UP000317734">
    <property type="component" value="Segment"/>
</dbReference>
<gene>
    <name evidence="1" type="primary">83</name>
    <name evidence="1" type="ORF">SEA_BARB_83</name>
</gene>
<dbReference type="KEGG" id="vg:65120034"/>
<dbReference type="GeneID" id="65120034"/>
<protein>
    <submittedName>
        <fullName evidence="1">Uncharacterized protein</fullName>
    </submittedName>
</protein>
<sequence length="156" mass="17612">MTAPKRYRKKPVEIEAMQWDGTAEGATPIINWVLENDGTATFVGVGEPHSGRGTRFLEEHHPEPLEYGGYGHRQVLNSDAPAFISIRTLEGYMRADASDWIIRGVQREFYPCKPDIFAETYDDPEDVDPLLAVRRAEQRLVEAREALARANEAPKT</sequence>
<reference evidence="1 2" key="1">
    <citation type="submission" date="2019-04" db="EMBL/GenBank/DDBJ databases">
        <authorList>
            <person name="Weller M."/>
            <person name="Delesalle V.A."/>
            <person name="Garlena R.A."/>
            <person name="Russell D.A."/>
            <person name="Pope W.H."/>
            <person name="Jacobs-Sera D."/>
            <person name="Hatfull G.F."/>
        </authorList>
    </citation>
    <scope>NUCLEOTIDE SEQUENCE [LARGE SCALE GENOMIC DNA]</scope>
</reference>
<organism evidence="1 2">
    <name type="scientific">Gordonia phage Barb</name>
    <dbReference type="NCBI Taxonomy" id="2588128"/>
    <lineage>
        <taxon>Viruses</taxon>
        <taxon>Duplodnaviria</taxon>
        <taxon>Heunggongvirae</taxon>
        <taxon>Uroviricota</taxon>
        <taxon>Caudoviricetes</taxon>
        <taxon>Stackebrandtviridae</taxon>
        <taxon>Frickvirinae</taxon>
        <taxon>Wizardvirus</taxon>
        <taxon>Wizardvirus barb</taxon>
    </lineage>
</organism>
<proteinExistence type="predicted"/>
<dbReference type="RefSeq" id="YP_010102236.1">
    <property type="nucleotide sequence ID" value="NC_055797.1"/>
</dbReference>
<evidence type="ECO:0000313" key="1">
    <source>
        <dbReference type="EMBL" id="QDB74759.1"/>
    </source>
</evidence>